<keyword evidence="3" id="KW-1133">Transmembrane helix</keyword>
<dbReference type="Proteomes" id="UP001152797">
    <property type="component" value="Unassembled WGS sequence"/>
</dbReference>
<dbReference type="EMBL" id="CAMXCT020000001">
    <property type="protein sequence ID" value="CAL1125562.1"/>
    <property type="molecule type" value="Genomic_DNA"/>
</dbReference>
<dbReference type="OrthoDB" id="445840at2759"/>
<reference evidence="5" key="1">
    <citation type="submission" date="2022-10" db="EMBL/GenBank/DDBJ databases">
        <authorList>
            <person name="Chen Y."/>
            <person name="Dougan E. K."/>
            <person name="Chan C."/>
            <person name="Rhodes N."/>
            <person name="Thang M."/>
        </authorList>
    </citation>
    <scope>NUCLEOTIDE SEQUENCE</scope>
</reference>
<evidence type="ECO:0000256" key="3">
    <source>
        <dbReference type="SAM" id="Phobius"/>
    </source>
</evidence>
<dbReference type="GO" id="GO:0008184">
    <property type="term" value="F:glycogen phosphorylase activity"/>
    <property type="evidence" value="ECO:0007669"/>
    <property type="project" value="InterPro"/>
</dbReference>
<dbReference type="InterPro" id="IPR013099">
    <property type="entry name" value="K_chnl_dom"/>
</dbReference>
<dbReference type="Gene3D" id="3.30.1490.270">
    <property type="match status" value="1"/>
</dbReference>
<dbReference type="Pfam" id="PF07885">
    <property type="entry name" value="Ion_trans_2"/>
    <property type="match status" value="1"/>
</dbReference>
<dbReference type="PROSITE" id="PS51201">
    <property type="entry name" value="RCK_N"/>
    <property type="match status" value="1"/>
</dbReference>
<evidence type="ECO:0000313" key="8">
    <source>
        <dbReference type="Proteomes" id="UP001152797"/>
    </source>
</evidence>
<organism evidence="5">
    <name type="scientific">Cladocopium goreaui</name>
    <dbReference type="NCBI Taxonomy" id="2562237"/>
    <lineage>
        <taxon>Eukaryota</taxon>
        <taxon>Sar</taxon>
        <taxon>Alveolata</taxon>
        <taxon>Dinophyceae</taxon>
        <taxon>Suessiales</taxon>
        <taxon>Symbiodiniaceae</taxon>
        <taxon>Cladocopium</taxon>
    </lineage>
</organism>
<dbReference type="GO" id="GO:0005886">
    <property type="term" value="C:plasma membrane"/>
    <property type="evidence" value="ECO:0007669"/>
    <property type="project" value="UniProtKB-SubCell"/>
</dbReference>
<evidence type="ECO:0000259" key="4">
    <source>
        <dbReference type="PROSITE" id="PS51201"/>
    </source>
</evidence>
<dbReference type="Pfam" id="PF04168">
    <property type="entry name" value="Alpha-E"/>
    <property type="match status" value="1"/>
</dbReference>
<dbReference type="InterPro" id="IPR024517">
    <property type="entry name" value="Glycogen_phosphorylase_DUF3417"/>
</dbReference>
<keyword evidence="3" id="KW-0472">Membrane</keyword>
<comment type="subcellular location">
    <subcellularLocation>
        <location evidence="1">Cell membrane</location>
        <topology evidence="1">Multi-pass membrane protein</topology>
    </subcellularLocation>
</comment>
<dbReference type="InterPro" id="IPR036291">
    <property type="entry name" value="NAD(P)-bd_dom_sf"/>
</dbReference>
<dbReference type="Gene3D" id="3.30.450.40">
    <property type="match status" value="1"/>
</dbReference>
<feature type="transmembrane region" description="Helical" evidence="3">
    <location>
        <begin position="923"/>
        <end position="943"/>
    </location>
</feature>
<dbReference type="InterPro" id="IPR007296">
    <property type="entry name" value="DUF403"/>
</dbReference>
<dbReference type="InterPro" id="IPR003018">
    <property type="entry name" value="GAF"/>
</dbReference>
<dbReference type="EMBL" id="CAMXCT010000001">
    <property type="protein sequence ID" value="CAI3972187.1"/>
    <property type="molecule type" value="Genomic_DNA"/>
</dbReference>
<name>A0A9P1FFR0_9DINO</name>
<dbReference type="SUPFAM" id="SSF51735">
    <property type="entry name" value="NAD(P)-binding Rossmann-fold domains"/>
    <property type="match status" value="1"/>
</dbReference>
<proteinExistence type="inferred from homology"/>
<accession>A0A9P1FFR0</accession>
<dbReference type="SMART" id="SM00065">
    <property type="entry name" value="GAF"/>
    <property type="match status" value="1"/>
</dbReference>
<dbReference type="NCBIfam" id="TIGR02094">
    <property type="entry name" value="more_P_ylases"/>
    <property type="match status" value="1"/>
</dbReference>
<dbReference type="Pfam" id="PF01590">
    <property type="entry name" value="GAF"/>
    <property type="match status" value="1"/>
</dbReference>
<dbReference type="Gene3D" id="3.40.50.2000">
    <property type="entry name" value="Glycogen Phosphorylase B"/>
    <property type="match status" value="3"/>
</dbReference>
<comment type="similarity">
    <text evidence="2">Belongs to the glycogen phosphorylase family.</text>
</comment>
<comment type="caution">
    <text evidence="5">The sequence shown here is derived from an EMBL/GenBank/DDBJ whole genome shotgun (WGS) entry which is preliminary data.</text>
</comment>
<dbReference type="SUPFAM" id="SSF81324">
    <property type="entry name" value="Voltage-gated potassium channels"/>
    <property type="match status" value="1"/>
</dbReference>
<dbReference type="Pfam" id="PF14403">
    <property type="entry name" value="CP_ATPgrasp_2"/>
    <property type="match status" value="1"/>
</dbReference>
<keyword evidence="8" id="KW-1185">Reference proteome</keyword>
<gene>
    <name evidence="5" type="ORF">C1SCF055_LOCUS777</name>
</gene>
<reference evidence="6" key="2">
    <citation type="submission" date="2024-04" db="EMBL/GenBank/DDBJ databases">
        <authorList>
            <person name="Chen Y."/>
            <person name="Shah S."/>
            <person name="Dougan E. K."/>
            <person name="Thang M."/>
            <person name="Chan C."/>
        </authorList>
    </citation>
    <scope>NUCLEOTIDE SEQUENCE [LARGE SCALE GENOMIC DNA]</scope>
</reference>
<keyword evidence="3" id="KW-0812">Transmembrane</keyword>
<dbReference type="InterPro" id="IPR051680">
    <property type="entry name" value="ATP-dep_Glu-Cys_Ligase-2"/>
</dbReference>
<dbReference type="Pfam" id="PF02254">
    <property type="entry name" value="TrkA_N"/>
    <property type="match status" value="1"/>
</dbReference>
<sequence length="2017" mass="225474">MKKRNVQPQMRKEGSMATVYEKSLKLTVEEINELVSRSGKPDETLDNIVCLVANRFETDVCSVYLLEPNRSNLVLAATVGLQRSCVGQLRMGLNEGLAGLVAQQVVPISVEEASKHPRFKYFPDAEEDAFQSFLGVPLTDCGVLQGVLVVQTDEPRKFTEKETERLVDAANALGPLVSEARRLEQFIVPAHERMWNVARNMWWAWDRDGVALFRDLDPIRWRQLDHNPMALLSEISLEQLEERAGQLVLHSRINYAYNRLQEYLKSKSTWASTHAGILHARPVAYFSAEFGLHESIPIYSGGLGVLAGDHIKSASDLGVPLVGIGLFYDQGYFHQRLDSNGWQQESYADVDAGQLPLGLALDANGEPVTVEIQTRRGSIRAKVWRLQVGRCTLLLLDSNVPGNAPEDRELTARLYGGDSRIRIRQELLLGVGGVRALAALGITPGVLHLNEGHSAFATLEAIRQRMQDEGLTFDDASQQVARQTAFTTHTPVPAGHDRFSEDLIDEHLGPLQESLGISRDHLMALGRVDPDNVEETFCMTVLALKQSWRANAVSSLHGRVSRNMWSCLWPKRQEDEVPIGHITNGVHVLSWLAPQMQQLYDRHLSLDWSRNSSQPEVWQPVDKIDDGELWETHLTLKARMVDFVRRRVEQDAARRGEEKETKKRLPHVLSTDALTIGFARRFATYKRGNMIFSDVEAICELLNDPQRPVQLVFAGKAHPKDDEGKHVLQQIAKLSKDKRFLGKIVFVEDYDINLGRHLVQGVDVWLNNPRRPLEASGTSGQKVVLNGGLNLSILDGWWAEAYDGANGFAIGTGRSHTDIRIQDERDAIALRETLRDEVIPLYYDRDNSGLPRAWIKRMKHAIRTLGWRFSADRMVMDYVTHCYVPAAGGRSSDMGFVENNHALNPPAAFDKPRRVSGPIRKMIAGLSLFLAVCVIAVIGYVSAGWKLDDSIYMVIITIFGVGYGEVQPVQSPALRALTIMVIIAGYGAVIYTVGGFMQMVIDGELNKALGARRMTKEIERLQNHTIICGVGRMGTILAREMHAAGKPFVVIDTDERRLQAAESQGYLVINGDAADEFVLEQAGIRTAAVLATVLSDDATNVFVTITAREMKPDLMIIARGENPKTEKKLLGCGANKVVLPTAIGATKVAQLIIRPTAENMLEQLTSQSNIGDELGHIGLRFDELKVAAGDAQTLGTTSLIASIPRNRSEDLKKEKSVLVRDFRIRVMRLSPYPSADVFDEMFAPNGRPRPSGARFVERLQSLSDGSLQQRQKTAELSLLNMGITFNVYGHKAGTEKVWPFDLLPRIIDANEWSMIDRGLRQRIRALNLFIDDVYNDRKIFKDKAVPEALVASSKTLRKQCEGFHPPQGVWGHITGVDLIRDHDGQIYVLEDNLRCPSGVSYVLENRELMKRTFAHVFQGMSVSPIEDYAEQLLKTLLDCAPSGVSNPNAVVLTPGIYNSAYFEHTFLAQQMGVELVQGSDLVVENGYVYMNTPRGLSRVDVIYRRIDDDFLDPKCFREDSALGVEGLMDVYRAGHVTLANAPGTGVADDKAVYAYVPDIIKYYLGEDPILPNVPTYLCSDEKQREHVLANLDKLVVKPTNESGGYGILMGPQATQEERDRCADAINSNPREWIAQPMLKLSTVPTLVGDELKPRHVDLRPFVLCGKDIYVMPGGLTRVALREGDHLMLSRVADSVYWLCRYVERAENVARFIDVNYNLTLGETDALGDQWAPLVYTTGDQANFEERYGAPTRENVLKFLLFDKENSNSIISCVATARENARTIREVLSSVVWEQLNKFYFMVRSAAQFGPTLEQPQEFCERVRLASHMLVGATDTTMSHGEAWHFARIGRLIERADKTSRIVDVQYFILLPDAQHVGSALDVVRWSALLQSASALEMYRRQYGKIVPESVADFLILDRKFPRAMHFCLMKAQESMRLITGSPVGTFQNSAEQLMGRLCSNMDYTSIADIIQQGLHEYIDGFQKQLNLVGKAIQEDFFTINKSKQSQSQPGMTQSQTS</sequence>
<dbReference type="SUPFAM" id="SSF56059">
    <property type="entry name" value="Glutathione synthetase ATP-binding domain-like"/>
    <property type="match status" value="1"/>
</dbReference>
<evidence type="ECO:0000313" key="6">
    <source>
        <dbReference type="EMBL" id="CAL1125562.1"/>
    </source>
</evidence>
<protein>
    <submittedName>
        <fullName evidence="7">Glycogen phosphorylase</fullName>
    </submittedName>
</protein>
<feature type="domain" description="RCK N-terminal" evidence="4">
    <location>
        <begin position="1022"/>
        <end position="1139"/>
    </location>
</feature>
<dbReference type="Pfam" id="PF00343">
    <property type="entry name" value="Phosphorylase"/>
    <property type="match status" value="1"/>
</dbReference>
<dbReference type="InterPro" id="IPR025841">
    <property type="entry name" value="CP_ATPgrasp_2"/>
</dbReference>
<evidence type="ECO:0000256" key="2">
    <source>
        <dbReference type="ARBA" id="ARBA00006047"/>
    </source>
</evidence>
<feature type="transmembrane region" description="Helical" evidence="3">
    <location>
        <begin position="973"/>
        <end position="997"/>
    </location>
</feature>
<dbReference type="GO" id="GO:0030170">
    <property type="term" value="F:pyridoxal phosphate binding"/>
    <property type="evidence" value="ECO:0007669"/>
    <property type="project" value="InterPro"/>
</dbReference>
<dbReference type="InterPro" id="IPR000811">
    <property type="entry name" value="Glyco_trans_35"/>
</dbReference>
<dbReference type="GO" id="GO:0006813">
    <property type="term" value="P:potassium ion transport"/>
    <property type="evidence" value="ECO:0007669"/>
    <property type="project" value="InterPro"/>
</dbReference>
<evidence type="ECO:0000313" key="7">
    <source>
        <dbReference type="EMBL" id="CAL4759499.1"/>
    </source>
</evidence>
<dbReference type="SUPFAM" id="SSF53756">
    <property type="entry name" value="UDP-Glycosyltransferase/glycogen phosphorylase"/>
    <property type="match status" value="1"/>
</dbReference>
<dbReference type="Pfam" id="PF11897">
    <property type="entry name" value="DUF3417"/>
    <property type="match status" value="1"/>
</dbReference>
<dbReference type="EMBL" id="CAMXCT030000001">
    <property type="protein sequence ID" value="CAL4759499.1"/>
    <property type="molecule type" value="Genomic_DNA"/>
</dbReference>
<dbReference type="InterPro" id="IPR029016">
    <property type="entry name" value="GAF-like_dom_sf"/>
</dbReference>
<evidence type="ECO:0000313" key="5">
    <source>
        <dbReference type="EMBL" id="CAI3972187.1"/>
    </source>
</evidence>
<dbReference type="Gene3D" id="3.40.50.11290">
    <property type="match status" value="1"/>
</dbReference>
<dbReference type="SUPFAM" id="SSF55781">
    <property type="entry name" value="GAF domain-like"/>
    <property type="match status" value="1"/>
</dbReference>
<dbReference type="GO" id="GO:0005975">
    <property type="term" value="P:carbohydrate metabolic process"/>
    <property type="evidence" value="ECO:0007669"/>
    <property type="project" value="InterPro"/>
</dbReference>
<dbReference type="InterPro" id="IPR003148">
    <property type="entry name" value="RCK_N"/>
</dbReference>
<dbReference type="PANTHER" id="PTHR34595:SF7">
    <property type="entry name" value="SLL1039 PROTEIN"/>
    <property type="match status" value="1"/>
</dbReference>
<dbReference type="Gene3D" id="1.10.287.70">
    <property type="match status" value="1"/>
</dbReference>
<dbReference type="PANTHER" id="PTHR34595">
    <property type="entry name" value="BLR5612 PROTEIN"/>
    <property type="match status" value="1"/>
</dbReference>
<dbReference type="Gene3D" id="3.40.50.720">
    <property type="entry name" value="NAD(P)-binding Rossmann-like Domain"/>
    <property type="match status" value="1"/>
</dbReference>
<evidence type="ECO:0000256" key="1">
    <source>
        <dbReference type="ARBA" id="ARBA00004651"/>
    </source>
</evidence>
<dbReference type="InterPro" id="IPR011834">
    <property type="entry name" value="Agluc_phsphrylas"/>
</dbReference>